<keyword evidence="3" id="KW-1185">Reference proteome</keyword>
<dbReference type="OrthoDB" id="3798345at2759"/>
<dbReference type="RefSeq" id="XP_056075707.1">
    <property type="nucleotide sequence ID" value="XM_056208885.1"/>
</dbReference>
<evidence type="ECO:0000256" key="1">
    <source>
        <dbReference type="SAM" id="MobiDB-lite"/>
    </source>
</evidence>
<evidence type="ECO:0000313" key="2">
    <source>
        <dbReference type="EMBL" id="KAJ4359505.1"/>
    </source>
</evidence>
<dbReference type="EMBL" id="JAPEUX010000001">
    <property type="protein sequence ID" value="KAJ4359505.1"/>
    <property type="molecule type" value="Genomic_DNA"/>
</dbReference>
<gene>
    <name evidence="2" type="ORF">N0V89_000060</name>
</gene>
<sequence>MSGLFRPPGADPLATRADTGPYVQNVCGCLSLSKAKMYRDFIKYFEDGVISEDTLASMIREGHMFDDNFYASILHDDLVLVILYNKLDESPEVKAAVEGAGGNITEIQQSLSSLGFATSAAVPGNAEHAGAALIKFDKMWTNVTKQPQNKMTLSLRPALAKESTAPSTSHNEAGKAKRVRNSVSSREKKTLAEEADTFLNEGK</sequence>
<dbReference type="Proteomes" id="UP001140513">
    <property type="component" value="Unassembled WGS sequence"/>
</dbReference>
<evidence type="ECO:0000313" key="3">
    <source>
        <dbReference type="Proteomes" id="UP001140513"/>
    </source>
</evidence>
<proteinExistence type="predicted"/>
<name>A0A9W8XW33_9PLEO</name>
<comment type="caution">
    <text evidence="2">The sequence shown here is derived from an EMBL/GenBank/DDBJ whole genome shotgun (WGS) entry which is preliminary data.</text>
</comment>
<feature type="region of interest" description="Disordered" evidence="1">
    <location>
        <begin position="156"/>
        <end position="203"/>
    </location>
</feature>
<protein>
    <submittedName>
        <fullName evidence="2">Uncharacterized protein</fullName>
    </submittedName>
</protein>
<organism evidence="2 3">
    <name type="scientific">Didymosphaeria variabile</name>
    <dbReference type="NCBI Taxonomy" id="1932322"/>
    <lineage>
        <taxon>Eukaryota</taxon>
        <taxon>Fungi</taxon>
        <taxon>Dikarya</taxon>
        <taxon>Ascomycota</taxon>
        <taxon>Pezizomycotina</taxon>
        <taxon>Dothideomycetes</taxon>
        <taxon>Pleosporomycetidae</taxon>
        <taxon>Pleosporales</taxon>
        <taxon>Massarineae</taxon>
        <taxon>Didymosphaeriaceae</taxon>
        <taxon>Didymosphaeria</taxon>
    </lineage>
</organism>
<reference evidence="2" key="1">
    <citation type="submission" date="2022-10" db="EMBL/GenBank/DDBJ databases">
        <title>Tapping the CABI collections for fungal endophytes: first genome assemblies for Collariella, Neodidymelliopsis, Ascochyta clinopodiicola, Didymella pomorum, Didymosphaeria variabile, Neocosmospora piperis and Neocucurbitaria cava.</title>
        <authorList>
            <person name="Hill R."/>
        </authorList>
    </citation>
    <scope>NUCLEOTIDE SEQUENCE</scope>
    <source>
        <strain evidence="2">IMI 356815</strain>
    </source>
</reference>
<accession>A0A9W8XW33</accession>
<dbReference type="AlphaFoldDB" id="A0A9W8XW33"/>
<dbReference type="GeneID" id="80903590"/>